<keyword evidence="3" id="KW-1185">Reference proteome</keyword>
<proteinExistence type="predicted"/>
<dbReference type="Pfam" id="PF11666">
    <property type="entry name" value="DUF2933"/>
    <property type="match status" value="1"/>
</dbReference>
<organism evidence="2 3">
    <name type="scientific">Methylobacterium isbiliense</name>
    <dbReference type="NCBI Taxonomy" id="315478"/>
    <lineage>
        <taxon>Bacteria</taxon>
        <taxon>Pseudomonadati</taxon>
        <taxon>Pseudomonadota</taxon>
        <taxon>Alphaproteobacteria</taxon>
        <taxon>Hyphomicrobiales</taxon>
        <taxon>Methylobacteriaceae</taxon>
        <taxon>Methylobacterium</taxon>
    </lineage>
</organism>
<sequence length="76" mass="8216">MDHAPASQRPQGKVTALVASPGGRLVAVALAGLGLYLFMTHTGHVLSALPYLLLLACPLMHLFMHHGHRHDDRRDG</sequence>
<dbReference type="Proteomes" id="UP001055153">
    <property type="component" value="Unassembled WGS sequence"/>
</dbReference>
<keyword evidence="1" id="KW-1133">Transmembrane helix</keyword>
<evidence type="ECO:0000313" key="2">
    <source>
        <dbReference type="EMBL" id="GJE04215.1"/>
    </source>
</evidence>
<evidence type="ECO:0000313" key="3">
    <source>
        <dbReference type="Proteomes" id="UP001055153"/>
    </source>
</evidence>
<reference evidence="2" key="2">
    <citation type="submission" date="2021-08" db="EMBL/GenBank/DDBJ databases">
        <authorList>
            <person name="Tani A."/>
            <person name="Ola A."/>
            <person name="Ogura Y."/>
            <person name="Katsura K."/>
            <person name="Hayashi T."/>
        </authorList>
    </citation>
    <scope>NUCLEOTIDE SEQUENCE</scope>
    <source>
        <strain evidence="2">DSM 17168</strain>
    </source>
</reference>
<accession>A0ABQ4SM35</accession>
<reference evidence="2" key="1">
    <citation type="journal article" date="2021" name="Front. Microbiol.">
        <title>Comprehensive Comparative Genomics and Phenotyping of Methylobacterium Species.</title>
        <authorList>
            <person name="Alessa O."/>
            <person name="Ogura Y."/>
            <person name="Fujitani Y."/>
            <person name="Takami H."/>
            <person name="Hayashi T."/>
            <person name="Sahin N."/>
            <person name="Tani A."/>
        </authorList>
    </citation>
    <scope>NUCLEOTIDE SEQUENCE</scope>
    <source>
        <strain evidence="2">DSM 17168</strain>
    </source>
</reference>
<feature type="transmembrane region" description="Helical" evidence="1">
    <location>
        <begin position="45"/>
        <end position="64"/>
    </location>
</feature>
<dbReference type="RefSeq" id="WP_238241577.1">
    <property type="nucleotide sequence ID" value="NZ_BPQQ01000106.1"/>
</dbReference>
<dbReference type="InterPro" id="IPR021682">
    <property type="entry name" value="DUF2933"/>
</dbReference>
<gene>
    <name evidence="2" type="ORF">GMJLKIPL_6176</name>
</gene>
<protein>
    <recommendedName>
        <fullName evidence="4">DUF2933 domain-containing protein</fullName>
    </recommendedName>
</protein>
<dbReference type="EMBL" id="BPQQ01000106">
    <property type="protein sequence ID" value="GJE04215.1"/>
    <property type="molecule type" value="Genomic_DNA"/>
</dbReference>
<evidence type="ECO:0008006" key="4">
    <source>
        <dbReference type="Google" id="ProtNLM"/>
    </source>
</evidence>
<name>A0ABQ4SM35_9HYPH</name>
<comment type="caution">
    <text evidence="2">The sequence shown here is derived from an EMBL/GenBank/DDBJ whole genome shotgun (WGS) entry which is preliminary data.</text>
</comment>
<keyword evidence="1" id="KW-0472">Membrane</keyword>
<evidence type="ECO:0000256" key="1">
    <source>
        <dbReference type="SAM" id="Phobius"/>
    </source>
</evidence>
<keyword evidence="1" id="KW-0812">Transmembrane</keyword>
<feature type="transmembrane region" description="Helical" evidence="1">
    <location>
        <begin position="21"/>
        <end position="39"/>
    </location>
</feature>